<protein>
    <recommendedName>
        <fullName evidence="4">Ppx/GppA phosphatase domain-containing protein</fullName>
    </recommendedName>
</protein>
<organism evidence="2 3">
    <name type="scientific">Bartonella callosciuri</name>
    <dbReference type="NCBI Taxonomy" id="686223"/>
    <lineage>
        <taxon>Bacteria</taxon>
        <taxon>Pseudomonadati</taxon>
        <taxon>Pseudomonadota</taxon>
        <taxon>Alphaproteobacteria</taxon>
        <taxon>Hyphomicrobiales</taxon>
        <taxon>Bartonellaceae</taxon>
        <taxon>Bartonella</taxon>
    </lineage>
</organism>
<comment type="caution">
    <text evidence="2">The sequence shown here is derived from an EMBL/GenBank/DDBJ whole genome shotgun (WGS) entry which is preliminary data.</text>
</comment>
<evidence type="ECO:0000313" key="3">
    <source>
        <dbReference type="Proteomes" id="UP000561417"/>
    </source>
</evidence>
<dbReference type="Proteomes" id="UP000561417">
    <property type="component" value="Unassembled WGS sequence"/>
</dbReference>
<dbReference type="SUPFAM" id="SSF53067">
    <property type="entry name" value="Actin-like ATPase domain"/>
    <property type="match status" value="1"/>
</dbReference>
<dbReference type="GO" id="GO:0016462">
    <property type="term" value="F:pyrophosphatase activity"/>
    <property type="evidence" value="ECO:0007669"/>
    <property type="project" value="TreeGrafter"/>
</dbReference>
<reference evidence="2 3" key="1">
    <citation type="submission" date="2020-08" db="EMBL/GenBank/DDBJ databases">
        <title>Genomic Encyclopedia of Type Strains, Phase IV (KMG-IV): sequencing the most valuable type-strain genomes for metagenomic binning, comparative biology and taxonomic classification.</title>
        <authorList>
            <person name="Goeker M."/>
        </authorList>
    </citation>
    <scope>NUCLEOTIDE SEQUENCE [LARGE SCALE GENOMIC DNA]</scope>
    <source>
        <strain evidence="2 3">DSM 28538</strain>
    </source>
</reference>
<feature type="region of interest" description="Disordered" evidence="1">
    <location>
        <begin position="1"/>
        <end position="20"/>
    </location>
</feature>
<sequence length="184" mass="21023">MTPLDYGSKESKQGRAYNNRTEKLCGHRRCNQNNHSVLLQTEPASISFDVKKRQRKRHYKQKQVFVQSEMAFEFHGRAVVGVEKTKIPKLSFFSRFSQLKSALLYAALDLGTSNCRLLIASPSKPGYFRVVDAFSRIVRLGESLVNNSLLNTPAMDRAIEALKICCLKLKQRHIRRYCLVATEA</sequence>
<keyword evidence="3" id="KW-1185">Reference proteome</keyword>
<evidence type="ECO:0008006" key="4">
    <source>
        <dbReference type="Google" id="ProtNLM"/>
    </source>
</evidence>
<dbReference type="EMBL" id="JACHIM010000002">
    <property type="protein sequence ID" value="MBB5073311.1"/>
    <property type="molecule type" value="Genomic_DNA"/>
</dbReference>
<accession>A0A840NQF2</accession>
<dbReference type="PANTHER" id="PTHR30005:SF0">
    <property type="entry name" value="RETROGRADE REGULATION PROTEIN 2"/>
    <property type="match status" value="1"/>
</dbReference>
<name>A0A840NQF2_9HYPH</name>
<dbReference type="AlphaFoldDB" id="A0A840NQF2"/>
<proteinExistence type="predicted"/>
<dbReference type="InterPro" id="IPR043129">
    <property type="entry name" value="ATPase_NBD"/>
</dbReference>
<dbReference type="InterPro" id="IPR050273">
    <property type="entry name" value="GppA/Ppx_hydrolase"/>
</dbReference>
<dbReference type="Gene3D" id="3.30.420.40">
    <property type="match status" value="1"/>
</dbReference>
<evidence type="ECO:0000256" key="1">
    <source>
        <dbReference type="SAM" id="MobiDB-lite"/>
    </source>
</evidence>
<gene>
    <name evidence="2" type="ORF">HNQ69_000432</name>
</gene>
<evidence type="ECO:0000313" key="2">
    <source>
        <dbReference type="EMBL" id="MBB5073311.1"/>
    </source>
</evidence>
<dbReference type="PANTHER" id="PTHR30005">
    <property type="entry name" value="EXOPOLYPHOSPHATASE"/>
    <property type="match status" value="1"/>
</dbReference>